<evidence type="ECO:0008006" key="4">
    <source>
        <dbReference type="Google" id="ProtNLM"/>
    </source>
</evidence>
<dbReference type="InterPro" id="IPR046366">
    <property type="entry name" value="MPAB"/>
</dbReference>
<feature type="compositionally biased region" description="Low complexity" evidence="1">
    <location>
        <begin position="59"/>
        <end position="72"/>
    </location>
</feature>
<dbReference type="OrthoDB" id="545169at2759"/>
<evidence type="ECO:0000256" key="1">
    <source>
        <dbReference type="SAM" id="MobiDB-lite"/>
    </source>
</evidence>
<proteinExistence type="predicted"/>
<dbReference type="PANTHER" id="PTHR36124:SF1">
    <property type="entry name" value="ER-BOUND OXYGENASE MPAB_MPAB'_RUBBER OXYGENASE CATALYTIC DOMAIN-CONTAINING PROTEIN"/>
    <property type="match status" value="1"/>
</dbReference>
<dbReference type="GO" id="GO:0016491">
    <property type="term" value="F:oxidoreductase activity"/>
    <property type="evidence" value="ECO:0007669"/>
    <property type="project" value="InterPro"/>
</dbReference>
<reference evidence="2 3" key="1">
    <citation type="journal article" date="2020" name="ISME J.">
        <title>Uncovering the hidden diversity of litter-decomposition mechanisms in mushroom-forming fungi.</title>
        <authorList>
            <person name="Floudas D."/>
            <person name="Bentzer J."/>
            <person name="Ahren D."/>
            <person name="Johansson T."/>
            <person name="Persson P."/>
            <person name="Tunlid A."/>
        </authorList>
    </citation>
    <scope>NUCLEOTIDE SEQUENCE [LARGE SCALE GENOMIC DNA]</scope>
    <source>
        <strain evidence="2 3">CBS 291.85</strain>
    </source>
</reference>
<dbReference type="PANTHER" id="PTHR36124">
    <property type="match status" value="1"/>
</dbReference>
<dbReference type="Proteomes" id="UP000559256">
    <property type="component" value="Unassembled WGS sequence"/>
</dbReference>
<name>A0A8H5CWP0_9AGAR</name>
<evidence type="ECO:0000313" key="2">
    <source>
        <dbReference type="EMBL" id="KAF5348948.1"/>
    </source>
</evidence>
<dbReference type="EMBL" id="JAACJM010000084">
    <property type="protein sequence ID" value="KAF5348948.1"/>
    <property type="molecule type" value="Genomic_DNA"/>
</dbReference>
<gene>
    <name evidence="2" type="ORF">D9758_014206</name>
</gene>
<accession>A0A8H5CWP0</accession>
<evidence type="ECO:0000313" key="3">
    <source>
        <dbReference type="Proteomes" id="UP000559256"/>
    </source>
</evidence>
<dbReference type="AlphaFoldDB" id="A0A8H5CWP0"/>
<feature type="region of interest" description="Disordered" evidence="1">
    <location>
        <begin position="59"/>
        <end position="78"/>
    </location>
</feature>
<sequence length="438" mass="49936">MELIIQRYTVKESTMTTLPSISKILKGTKEMGSKESISKRFADTEILISTVLACPITGRSGATNSTSSSTSAPKHGDLDAQETALHWTPTKTRIDDPRAMIAIARVNWLHDKYPIKNEDHLYTLSLAMFEPERWAKKYGWRELSALECHAFFVFWAEIGRRMGIKDIPETAEEFKEWSLNYQQSSMIPSQSNYDVANITLEEFISILPNRFGIRSFAKRIAISLLEDRLDPFTDQTTFCYVRYDPQPQYIQTLIESFLRFIHFIQLYLCLPRSSPTGPVDSKLPNFAFAHAFASGKCPYNQGSGGGCTDDESSLIHAHSHSPEFMELGGKEHVDVLSNPSTKLEEDMTHLETRMHPNSYQRRPWYRKEGQGLFGKLGDRMNVWIGIWAQAPGRELRSGGYKLEEMGPLKYENEGHEDVIREAERLLGAPITGPWKAYY</sequence>
<organism evidence="2 3">
    <name type="scientific">Tetrapyrgos nigripes</name>
    <dbReference type="NCBI Taxonomy" id="182062"/>
    <lineage>
        <taxon>Eukaryota</taxon>
        <taxon>Fungi</taxon>
        <taxon>Dikarya</taxon>
        <taxon>Basidiomycota</taxon>
        <taxon>Agaricomycotina</taxon>
        <taxon>Agaricomycetes</taxon>
        <taxon>Agaricomycetidae</taxon>
        <taxon>Agaricales</taxon>
        <taxon>Marasmiineae</taxon>
        <taxon>Marasmiaceae</taxon>
        <taxon>Tetrapyrgos</taxon>
    </lineage>
</organism>
<comment type="caution">
    <text evidence="2">The sequence shown here is derived from an EMBL/GenBank/DDBJ whole genome shotgun (WGS) entry which is preliminary data.</text>
</comment>
<keyword evidence="3" id="KW-1185">Reference proteome</keyword>
<protein>
    <recommendedName>
        <fullName evidence="4">ER-bound oxygenase mpaB/mpaB'/Rubber oxygenase catalytic domain-containing protein</fullName>
    </recommendedName>
</protein>